<accession>A0A7W7T5F3</accession>
<dbReference type="EMBL" id="JACHJS010000001">
    <property type="protein sequence ID" value="MBB4966908.1"/>
    <property type="molecule type" value="Genomic_DNA"/>
</dbReference>
<feature type="domain" description="Shedu protein SduA C-terminal" evidence="1">
    <location>
        <begin position="252"/>
        <end position="406"/>
    </location>
</feature>
<dbReference type="GO" id="GO:0003677">
    <property type="term" value="F:DNA binding"/>
    <property type="evidence" value="ECO:0007669"/>
    <property type="project" value="InterPro"/>
</dbReference>
<proteinExistence type="predicted"/>
<comment type="caution">
    <text evidence="2">The sequence shown here is derived from an EMBL/GenBank/DDBJ whole genome shotgun (WGS) entry which is preliminary data.</text>
</comment>
<gene>
    <name evidence="2" type="ORF">F4559_004267</name>
</gene>
<dbReference type="GO" id="GO:0009307">
    <property type="term" value="P:DNA restriction-modification system"/>
    <property type="evidence" value="ECO:0007669"/>
    <property type="project" value="InterPro"/>
</dbReference>
<dbReference type="Pfam" id="PF04555">
    <property type="entry name" value="XhoI"/>
    <property type="match status" value="1"/>
</dbReference>
<dbReference type="GO" id="GO:0009036">
    <property type="term" value="F:type II site-specific deoxyribonuclease activity"/>
    <property type="evidence" value="ECO:0007669"/>
    <property type="project" value="InterPro"/>
</dbReference>
<dbReference type="Pfam" id="PF14082">
    <property type="entry name" value="SduA_C"/>
    <property type="match status" value="1"/>
</dbReference>
<reference evidence="2 3" key="1">
    <citation type="submission" date="2020-08" db="EMBL/GenBank/DDBJ databases">
        <title>Sequencing the genomes of 1000 actinobacteria strains.</title>
        <authorList>
            <person name="Klenk H.-P."/>
        </authorList>
    </citation>
    <scope>NUCLEOTIDE SEQUENCE [LARGE SCALE GENOMIC DNA]</scope>
    <source>
        <strain evidence="2 3">DSM 45084</strain>
    </source>
</reference>
<dbReference type="InterPro" id="IPR007636">
    <property type="entry name" value="Restrct_endonuc_II_XhoI"/>
</dbReference>
<dbReference type="Proteomes" id="UP000542674">
    <property type="component" value="Unassembled WGS sequence"/>
</dbReference>
<protein>
    <recommendedName>
        <fullName evidence="1">Shedu protein SduA C-terminal domain-containing protein</fullName>
    </recommendedName>
</protein>
<name>A0A7W7T5F3_9PSEU</name>
<dbReference type="AlphaFoldDB" id="A0A7W7T5F3"/>
<dbReference type="InterPro" id="IPR025359">
    <property type="entry name" value="SduA_C"/>
</dbReference>
<evidence type="ECO:0000313" key="3">
    <source>
        <dbReference type="Proteomes" id="UP000542674"/>
    </source>
</evidence>
<keyword evidence="3" id="KW-1185">Reference proteome</keyword>
<sequence length="423" mass="47079">MSLIESELVRAGLDRSTIRRDEPVALPGAYNPAPRRWDLVVVEDGIPVAAVGFRAATGPSFGNNFNNRVEQILGDAVNLGRPYEPEALTGFKPCLALCFVLEDCESSAGPIQTRRGHFADDFGFPEGASYKDRYGIFFERLVQDGRYDAICYLASTPSDQPSVSEPRDEMGFGRFAQSIADRVVEIRKLREDSALDPVEFGRELAKRDDLGKVILGITSTPRGLSAAEAAVIEHRRQLVARLRELALADHVTETKMHNALGTSYWVFGGQYVGIAARRTLMPLDQYDIPLVCADRSLHIVELKGPDCKVVRKHRNHLIVADEVHEAVSQCINYLRSLDDMGTTLQTVHHNELGLDYDYRRAKGTVVIGHQDRACPAGVTREQVNQTLRSYNAHLSRVQVLTYDDLLDSAERALNFEVSETRPS</sequence>
<evidence type="ECO:0000259" key="1">
    <source>
        <dbReference type="Pfam" id="PF14082"/>
    </source>
</evidence>
<evidence type="ECO:0000313" key="2">
    <source>
        <dbReference type="EMBL" id="MBB4966908.1"/>
    </source>
</evidence>
<organism evidence="2 3">
    <name type="scientific">Saccharothrix violaceirubra</name>
    <dbReference type="NCBI Taxonomy" id="413306"/>
    <lineage>
        <taxon>Bacteria</taxon>
        <taxon>Bacillati</taxon>
        <taxon>Actinomycetota</taxon>
        <taxon>Actinomycetes</taxon>
        <taxon>Pseudonocardiales</taxon>
        <taxon>Pseudonocardiaceae</taxon>
        <taxon>Saccharothrix</taxon>
    </lineage>
</organism>